<name>A0A3D8M417_9ALTE</name>
<feature type="coiled-coil region" evidence="1">
    <location>
        <begin position="80"/>
        <end position="107"/>
    </location>
</feature>
<dbReference type="RefSeq" id="WP_115594113.1">
    <property type="nucleotide sequence ID" value="NZ_QRHA01000011.1"/>
</dbReference>
<dbReference type="OrthoDB" id="6322475at2"/>
<evidence type="ECO:0000313" key="3">
    <source>
        <dbReference type="Proteomes" id="UP000256561"/>
    </source>
</evidence>
<evidence type="ECO:0000256" key="1">
    <source>
        <dbReference type="SAM" id="Coils"/>
    </source>
</evidence>
<accession>A0A3D8M417</accession>
<keyword evidence="1" id="KW-0175">Coiled coil</keyword>
<proteinExistence type="predicted"/>
<dbReference type="Proteomes" id="UP000256561">
    <property type="component" value="Unassembled WGS sequence"/>
</dbReference>
<reference evidence="3" key="1">
    <citation type="submission" date="2018-08" db="EMBL/GenBank/DDBJ databases">
        <authorList>
            <person name="Zhang J."/>
            <person name="Du Z.-J."/>
        </authorList>
    </citation>
    <scope>NUCLEOTIDE SEQUENCE [LARGE SCALE GENOMIC DNA]</scope>
    <source>
        <strain evidence="3">KCTC 52655</strain>
    </source>
</reference>
<dbReference type="AlphaFoldDB" id="A0A3D8M417"/>
<organism evidence="2 3">
    <name type="scientific">Alteromonas aestuariivivens</name>
    <dbReference type="NCBI Taxonomy" id="1938339"/>
    <lineage>
        <taxon>Bacteria</taxon>
        <taxon>Pseudomonadati</taxon>
        <taxon>Pseudomonadota</taxon>
        <taxon>Gammaproteobacteria</taxon>
        <taxon>Alteromonadales</taxon>
        <taxon>Alteromonadaceae</taxon>
        <taxon>Alteromonas/Salinimonas group</taxon>
        <taxon>Alteromonas</taxon>
    </lineage>
</organism>
<comment type="caution">
    <text evidence="2">The sequence shown here is derived from an EMBL/GenBank/DDBJ whole genome shotgun (WGS) entry which is preliminary data.</text>
</comment>
<gene>
    <name evidence="2" type="ORF">DXV75_14310</name>
</gene>
<dbReference type="EMBL" id="QRHA01000011">
    <property type="protein sequence ID" value="RDV24386.1"/>
    <property type="molecule type" value="Genomic_DNA"/>
</dbReference>
<keyword evidence="3" id="KW-1185">Reference proteome</keyword>
<protein>
    <submittedName>
        <fullName evidence="2">Uncharacterized protein</fullName>
    </submittedName>
</protein>
<sequence>MRQNQNLYQKLMNVCQQLHNQGKQPTVALLRARAPVKVSLSEAIEALRQYNLLSETMSKEDLNSFTNQEVSQDEGNVASVSSQEERISRLEHEVSELKAQLAKIEMHLINTGD</sequence>
<evidence type="ECO:0000313" key="2">
    <source>
        <dbReference type="EMBL" id="RDV24386.1"/>
    </source>
</evidence>